<protein>
    <submittedName>
        <fullName evidence="1">Uncharacterized protein</fullName>
    </submittedName>
</protein>
<dbReference type="GeneID" id="43675542"/>
<sequence length="134" mass="15053">MGQLRQRVLRGWLGVVSVELRPACGRPPSFSGDIWYVLHIRGCVDGIKKCTSVDSTDSLAWLYFHDICFLFELHRLIDKVCFCQHVLPPPPPPQVLNCETDGGGIDPRHVIMMPSGSTDTFYGRLDRIETPCVP</sequence>
<dbReference type="AlphaFoldDB" id="A0A5N7CV88"/>
<gene>
    <name evidence="1" type="ORF">BDV37DRAFT_54890</name>
</gene>
<dbReference type="RefSeq" id="XP_031934867.1">
    <property type="nucleotide sequence ID" value="XM_032090851.1"/>
</dbReference>
<dbReference type="EMBL" id="ML736889">
    <property type="protein sequence ID" value="KAE8397548.1"/>
    <property type="molecule type" value="Genomic_DNA"/>
</dbReference>
<proteinExistence type="predicted"/>
<organism evidence="1 2">
    <name type="scientific">Aspergillus pseudonomiae</name>
    <dbReference type="NCBI Taxonomy" id="1506151"/>
    <lineage>
        <taxon>Eukaryota</taxon>
        <taxon>Fungi</taxon>
        <taxon>Dikarya</taxon>
        <taxon>Ascomycota</taxon>
        <taxon>Pezizomycotina</taxon>
        <taxon>Eurotiomycetes</taxon>
        <taxon>Eurotiomycetidae</taxon>
        <taxon>Eurotiales</taxon>
        <taxon>Aspergillaceae</taxon>
        <taxon>Aspergillus</taxon>
        <taxon>Aspergillus subgen. Circumdati</taxon>
    </lineage>
</organism>
<evidence type="ECO:0000313" key="1">
    <source>
        <dbReference type="EMBL" id="KAE8397548.1"/>
    </source>
</evidence>
<name>A0A5N7CV88_9EURO</name>
<keyword evidence="2" id="KW-1185">Reference proteome</keyword>
<reference evidence="1 2" key="1">
    <citation type="submission" date="2019-04" db="EMBL/GenBank/DDBJ databases">
        <authorList>
            <consortium name="DOE Joint Genome Institute"/>
            <person name="Mondo S."/>
            <person name="Kjaerbolling I."/>
            <person name="Vesth T."/>
            <person name="Frisvad J.C."/>
            <person name="Nybo J.L."/>
            <person name="Theobald S."/>
            <person name="Kildgaard S."/>
            <person name="Isbrandt T."/>
            <person name="Kuo A."/>
            <person name="Sato A."/>
            <person name="Lyhne E.K."/>
            <person name="Kogle M.E."/>
            <person name="Wiebenga A."/>
            <person name="Kun R.S."/>
            <person name="Lubbers R.J."/>
            <person name="Makela M.R."/>
            <person name="Barry K."/>
            <person name="Chovatia M."/>
            <person name="Clum A."/>
            <person name="Daum C."/>
            <person name="Haridas S."/>
            <person name="He G."/>
            <person name="LaButti K."/>
            <person name="Lipzen A."/>
            <person name="Riley R."/>
            <person name="Salamov A."/>
            <person name="Simmons B.A."/>
            <person name="Magnuson J.K."/>
            <person name="Henrissat B."/>
            <person name="Mortensen U.H."/>
            <person name="Larsen T.O."/>
            <person name="Devries R.P."/>
            <person name="Grigoriev I.V."/>
            <person name="Machida M."/>
            <person name="Baker S.E."/>
            <person name="Andersen M.R."/>
            <person name="Cantor M.N."/>
            <person name="Hua S.X."/>
        </authorList>
    </citation>
    <scope>NUCLEOTIDE SEQUENCE [LARGE SCALE GENOMIC DNA]</scope>
    <source>
        <strain evidence="1 2">CBS 119388</strain>
    </source>
</reference>
<accession>A0A5N7CV88</accession>
<dbReference type="Proteomes" id="UP000325579">
    <property type="component" value="Unassembled WGS sequence"/>
</dbReference>
<evidence type="ECO:0000313" key="2">
    <source>
        <dbReference type="Proteomes" id="UP000325579"/>
    </source>
</evidence>